<feature type="region of interest" description="Disordered" evidence="1">
    <location>
        <begin position="22"/>
        <end position="42"/>
    </location>
</feature>
<evidence type="ECO:0000313" key="3">
    <source>
        <dbReference type="Proteomes" id="UP000460416"/>
    </source>
</evidence>
<dbReference type="PROSITE" id="PS51257">
    <property type="entry name" value="PROKAR_LIPOPROTEIN"/>
    <property type="match status" value="1"/>
</dbReference>
<gene>
    <name evidence="2" type="ORF">FLP08_14105</name>
</gene>
<dbReference type="OrthoDB" id="543560at2"/>
<organism evidence="2 3">
    <name type="scientific">Christiangramia aestuarii</name>
    <dbReference type="NCBI Taxonomy" id="1028746"/>
    <lineage>
        <taxon>Bacteria</taxon>
        <taxon>Pseudomonadati</taxon>
        <taxon>Bacteroidota</taxon>
        <taxon>Flavobacteriia</taxon>
        <taxon>Flavobacteriales</taxon>
        <taxon>Flavobacteriaceae</taxon>
        <taxon>Christiangramia</taxon>
    </lineage>
</organism>
<dbReference type="EMBL" id="VJVW01000006">
    <property type="protein sequence ID" value="MUP43711.1"/>
    <property type="molecule type" value="Genomic_DNA"/>
</dbReference>
<comment type="caution">
    <text evidence="2">The sequence shown here is derived from an EMBL/GenBank/DDBJ whole genome shotgun (WGS) entry which is preliminary data.</text>
</comment>
<reference evidence="2 3" key="1">
    <citation type="submission" date="2019-07" db="EMBL/GenBank/DDBJ databases">
        <title>Gramella aestuarii sp. nov., isolated from a tidal flat, and emended description of Gramella echinicola.</title>
        <authorList>
            <person name="Liu L."/>
        </authorList>
    </citation>
    <scope>NUCLEOTIDE SEQUENCE [LARGE SCALE GENOMIC DNA]</scope>
    <source>
        <strain evidence="2 3">BS12</strain>
    </source>
</reference>
<evidence type="ECO:0000313" key="2">
    <source>
        <dbReference type="EMBL" id="MUP43711.1"/>
    </source>
</evidence>
<dbReference type="Proteomes" id="UP000460416">
    <property type="component" value="Unassembled WGS sequence"/>
</dbReference>
<accession>A0A7K1LSZ1</accession>
<name>A0A7K1LSZ1_9FLAO</name>
<dbReference type="Pfam" id="PF12228">
    <property type="entry name" value="DUF3604"/>
    <property type="match status" value="1"/>
</dbReference>
<dbReference type="RefSeq" id="WP_156277666.1">
    <property type="nucleotide sequence ID" value="NZ_BAABGI010000001.1"/>
</dbReference>
<sequence length="622" mass="69319">MKLRPYLFIFALIIFISCKSDKDSEDTTQTSNETDEPEIQENPLKEAYFGNLHVHTSWSFDGYINGSVTGPDDAYRWAQGETIAGGGDGSTLKIDKPLDWYAVSDHAEYLGALPKMEDENSMMSKHPLAGDITGDDPVASFEAYGKISDGIYTYREKDSILGDSTFAANMWDQVVDYADKHYKPGSFTTFAAFEWTAAPDWRNLHRVVLFRDTKNVPAVPFSAVDSDVPEDLWKWMEHQRSQGSRLLAVPHNGNASDGMMFPIGETYGGSTINKEYSQTRRRNEPVFELIQIKGASETHPSLSPNDEFANFEIWDYTLAAGAKEPKNKRGGYMREALIRSLKYEQEGKGNPFKYGFIGDSDTHNSYSPIEEDNYHGKFGFENNPEHRLDGPPGVDEASAAQVRAFGSAGLAGVWAVSNTREAIFDAIMRKETFATSGPRLKVRFFGGFGFTENMLEQDNWIESAYSGGVPMGGDLTGSNGNAPTFLVHAMKDPDGANLDRIQIIKGWVDSNGNQQEKIFNVAVSGDRKISSDGTVAEVGNTVNPSEPSYTNDIGDIELRTLWTDPEFDPSQYAVYYARVIQIPTPRWSTYDAKTLGREPREDLPVSIQERAWSSPIWYSPSE</sequence>
<dbReference type="InterPro" id="IPR022028">
    <property type="entry name" value="DUF3604"/>
</dbReference>
<keyword evidence="3" id="KW-1185">Reference proteome</keyword>
<proteinExistence type="predicted"/>
<protein>
    <submittedName>
        <fullName evidence="2">DUF3604 domain-containing protein</fullName>
    </submittedName>
</protein>
<dbReference type="Gene3D" id="3.20.20.140">
    <property type="entry name" value="Metal-dependent hydrolases"/>
    <property type="match status" value="1"/>
</dbReference>
<dbReference type="AlphaFoldDB" id="A0A7K1LSZ1"/>
<evidence type="ECO:0000256" key="1">
    <source>
        <dbReference type="SAM" id="MobiDB-lite"/>
    </source>
</evidence>